<dbReference type="PANTHER" id="PTHR11902:SF6">
    <property type="entry name" value="ENOLASE"/>
    <property type="match status" value="1"/>
</dbReference>
<dbReference type="InterPro" id="IPR020810">
    <property type="entry name" value="Enolase_C"/>
</dbReference>
<gene>
    <name evidence="7" type="ORF">NUU61_006992</name>
</gene>
<dbReference type="EC" id="4.2.1.11" evidence="3"/>
<dbReference type="PRINTS" id="PR00148">
    <property type="entry name" value="ENOLASE"/>
</dbReference>
<comment type="similarity">
    <text evidence="2">Belongs to the enolase family.</text>
</comment>
<evidence type="ECO:0000313" key="8">
    <source>
        <dbReference type="Proteomes" id="UP001141434"/>
    </source>
</evidence>
<comment type="caution">
    <text evidence="7">The sequence shown here is derived from an EMBL/GenBank/DDBJ whole genome shotgun (WGS) entry which is preliminary data.</text>
</comment>
<dbReference type="GO" id="GO:0006096">
    <property type="term" value="P:glycolytic process"/>
    <property type="evidence" value="ECO:0007669"/>
    <property type="project" value="UniProtKB-KW"/>
</dbReference>
<organism evidence="7 8">
    <name type="scientific">Penicillium alfredii</name>
    <dbReference type="NCBI Taxonomy" id="1506179"/>
    <lineage>
        <taxon>Eukaryota</taxon>
        <taxon>Fungi</taxon>
        <taxon>Dikarya</taxon>
        <taxon>Ascomycota</taxon>
        <taxon>Pezizomycotina</taxon>
        <taxon>Eurotiomycetes</taxon>
        <taxon>Eurotiomycetidae</taxon>
        <taxon>Eurotiales</taxon>
        <taxon>Aspergillaceae</taxon>
        <taxon>Penicillium</taxon>
    </lineage>
</organism>
<evidence type="ECO:0000256" key="3">
    <source>
        <dbReference type="ARBA" id="ARBA00012058"/>
    </source>
</evidence>
<comment type="pathway">
    <text evidence="1">Carbohydrate degradation; glycolysis; pyruvate from D-glyceraldehyde 3-phosphate: step 4/5.</text>
</comment>
<feature type="domain" description="Enolase C-terminal TIM barrel" evidence="6">
    <location>
        <begin position="1"/>
        <end position="159"/>
    </location>
</feature>
<dbReference type="RefSeq" id="XP_056510319.1">
    <property type="nucleotide sequence ID" value="XM_056657519.1"/>
</dbReference>
<dbReference type="SUPFAM" id="SSF51604">
    <property type="entry name" value="Enolase C-terminal domain-like"/>
    <property type="match status" value="1"/>
</dbReference>
<dbReference type="GeneID" id="81396688"/>
<evidence type="ECO:0000313" key="7">
    <source>
        <dbReference type="EMBL" id="KAJ5092122.1"/>
    </source>
</evidence>
<name>A0A9W9F241_9EURO</name>
<reference evidence="7" key="1">
    <citation type="submission" date="2022-11" db="EMBL/GenBank/DDBJ databases">
        <authorList>
            <person name="Petersen C."/>
        </authorList>
    </citation>
    <scope>NUCLEOTIDE SEQUENCE</scope>
    <source>
        <strain evidence="7">IBT 34128</strain>
    </source>
</reference>
<dbReference type="Proteomes" id="UP001141434">
    <property type="component" value="Unassembled WGS sequence"/>
</dbReference>
<reference evidence="7" key="2">
    <citation type="journal article" date="2023" name="IMA Fungus">
        <title>Comparative genomic study of the Penicillium genus elucidates a diverse pangenome and 15 lateral gene transfer events.</title>
        <authorList>
            <person name="Petersen C."/>
            <person name="Sorensen T."/>
            <person name="Nielsen M.R."/>
            <person name="Sondergaard T.E."/>
            <person name="Sorensen J.L."/>
            <person name="Fitzpatrick D.A."/>
            <person name="Frisvad J.C."/>
            <person name="Nielsen K.L."/>
        </authorList>
    </citation>
    <scope>NUCLEOTIDE SEQUENCE</scope>
    <source>
        <strain evidence="7">IBT 34128</strain>
    </source>
</reference>
<dbReference type="SMART" id="SM01192">
    <property type="entry name" value="Enolase_C"/>
    <property type="match status" value="1"/>
</dbReference>
<dbReference type="PANTHER" id="PTHR11902">
    <property type="entry name" value="ENOLASE"/>
    <property type="match status" value="1"/>
</dbReference>
<dbReference type="GO" id="GO:0000015">
    <property type="term" value="C:phosphopyruvate hydratase complex"/>
    <property type="evidence" value="ECO:0007669"/>
    <property type="project" value="InterPro"/>
</dbReference>
<proteinExistence type="inferred from homology"/>
<keyword evidence="4" id="KW-0324">Glycolysis</keyword>
<dbReference type="Pfam" id="PF00113">
    <property type="entry name" value="Enolase_C"/>
    <property type="match status" value="1"/>
</dbReference>
<dbReference type="InterPro" id="IPR036849">
    <property type="entry name" value="Enolase-like_C_sf"/>
</dbReference>
<evidence type="ECO:0000256" key="5">
    <source>
        <dbReference type="ARBA" id="ARBA00023239"/>
    </source>
</evidence>
<dbReference type="GO" id="GO:0004634">
    <property type="term" value="F:phosphopyruvate hydratase activity"/>
    <property type="evidence" value="ECO:0007669"/>
    <property type="project" value="UniProtKB-EC"/>
</dbReference>
<evidence type="ECO:0000256" key="1">
    <source>
        <dbReference type="ARBA" id="ARBA00005031"/>
    </source>
</evidence>
<keyword evidence="8" id="KW-1185">Reference proteome</keyword>
<keyword evidence="5" id="KW-0456">Lyase</keyword>
<dbReference type="Gene3D" id="3.20.20.120">
    <property type="entry name" value="Enolase-like C-terminal domain"/>
    <property type="match status" value="1"/>
</dbReference>
<dbReference type="InterPro" id="IPR000941">
    <property type="entry name" value="Enolase"/>
</dbReference>
<evidence type="ECO:0000259" key="6">
    <source>
        <dbReference type="SMART" id="SM01192"/>
    </source>
</evidence>
<evidence type="ECO:0000256" key="2">
    <source>
        <dbReference type="ARBA" id="ARBA00009604"/>
    </source>
</evidence>
<dbReference type="EMBL" id="JAPMSZ010000009">
    <property type="protein sequence ID" value="KAJ5092122.1"/>
    <property type="molecule type" value="Genomic_DNA"/>
</dbReference>
<dbReference type="GO" id="GO:0000287">
    <property type="term" value="F:magnesium ion binding"/>
    <property type="evidence" value="ECO:0007669"/>
    <property type="project" value="InterPro"/>
</dbReference>
<accession>A0A9W9F241</accession>
<dbReference type="AlphaFoldDB" id="A0A9W9F241"/>
<sequence length="162" mass="18232">MMQLYQPLLQKYPIDLLEDPFAEEDWKSWEEFNKDCPVEFVGDDLLVTNTEYVQVADEKKACNTMLLKISQIGTVSGAIEVANMAHGLGWGVFVSHRSGDTTYDFISDMAVGLRTGHIKSGVPCRRERVAKYNRLVDIEAELLGNGEQCLYAGSNFRTAFNQ</sequence>
<evidence type="ECO:0000256" key="4">
    <source>
        <dbReference type="ARBA" id="ARBA00023152"/>
    </source>
</evidence>
<dbReference type="OrthoDB" id="4344791at2759"/>
<protein>
    <recommendedName>
        <fullName evidence="3">phosphopyruvate hydratase</fullName>
        <ecNumber evidence="3">4.2.1.11</ecNumber>
    </recommendedName>
</protein>